<dbReference type="InterPro" id="IPR010559">
    <property type="entry name" value="Sig_transdc_His_kin_internal"/>
</dbReference>
<dbReference type="RefSeq" id="WP_035125685.1">
    <property type="nucleotide sequence ID" value="NZ_JRHH01000003.1"/>
</dbReference>
<dbReference type="PANTHER" id="PTHR34220">
    <property type="entry name" value="SENSOR HISTIDINE KINASE YPDA"/>
    <property type="match status" value="1"/>
</dbReference>
<dbReference type="eggNOG" id="COG2972">
    <property type="taxonomic scope" value="Bacteria"/>
</dbReference>
<dbReference type="Pfam" id="PF13374">
    <property type="entry name" value="TPR_10"/>
    <property type="match status" value="1"/>
</dbReference>
<dbReference type="PROSITE" id="PS50005">
    <property type="entry name" value="TPR"/>
    <property type="match status" value="3"/>
</dbReference>
<feature type="transmembrane region" description="Helical" evidence="2">
    <location>
        <begin position="380"/>
        <end position="400"/>
    </location>
</feature>
<dbReference type="Pfam" id="PF13424">
    <property type="entry name" value="TPR_12"/>
    <property type="match status" value="2"/>
</dbReference>
<comment type="caution">
    <text evidence="4">The sequence shown here is derived from an EMBL/GenBank/DDBJ whole genome shotgun (WGS) entry which is preliminary data.</text>
</comment>
<feature type="domain" description="Signal transduction histidine kinase internal region" evidence="3">
    <location>
        <begin position="419"/>
        <end position="498"/>
    </location>
</feature>
<keyword evidence="2" id="KW-1133">Transmembrane helix</keyword>
<feature type="repeat" description="TPR" evidence="1">
    <location>
        <begin position="262"/>
        <end position="295"/>
    </location>
</feature>
<dbReference type="Proteomes" id="UP000029554">
    <property type="component" value="Unassembled WGS sequence"/>
</dbReference>
<gene>
    <name evidence="4" type="ORF">LG45_07290</name>
</gene>
<proteinExistence type="predicted"/>
<dbReference type="PANTHER" id="PTHR34220:SF7">
    <property type="entry name" value="SENSOR HISTIDINE KINASE YPDA"/>
    <property type="match status" value="1"/>
</dbReference>
<dbReference type="SMART" id="SM00028">
    <property type="entry name" value="TPR"/>
    <property type="match status" value="6"/>
</dbReference>
<protein>
    <recommendedName>
        <fullName evidence="3">Signal transduction histidine kinase internal region domain-containing protein</fullName>
    </recommendedName>
</protein>
<keyword evidence="2" id="KW-0472">Membrane</keyword>
<evidence type="ECO:0000313" key="4">
    <source>
        <dbReference type="EMBL" id="KGD68095.1"/>
    </source>
</evidence>
<dbReference type="InterPro" id="IPR011990">
    <property type="entry name" value="TPR-like_helical_dom_sf"/>
</dbReference>
<dbReference type="InterPro" id="IPR019734">
    <property type="entry name" value="TPR_rpt"/>
</dbReference>
<dbReference type="Gene3D" id="3.30.565.10">
    <property type="entry name" value="Histidine kinase-like ATPase, C-terminal domain"/>
    <property type="match status" value="1"/>
</dbReference>
<dbReference type="EMBL" id="JRHH01000003">
    <property type="protein sequence ID" value="KGD68095.1"/>
    <property type="molecule type" value="Genomic_DNA"/>
</dbReference>
<dbReference type="GO" id="GO:0000155">
    <property type="term" value="F:phosphorelay sensor kinase activity"/>
    <property type="evidence" value="ECO:0007669"/>
    <property type="project" value="InterPro"/>
</dbReference>
<dbReference type="InterPro" id="IPR050640">
    <property type="entry name" value="Bact_2-comp_sensor_kinase"/>
</dbReference>
<evidence type="ECO:0000256" key="2">
    <source>
        <dbReference type="SAM" id="Phobius"/>
    </source>
</evidence>
<keyword evidence="5" id="KW-1185">Reference proteome</keyword>
<keyword evidence="1" id="KW-0802">TPR repeat</keyword>
<accession>A0A095UZW2</accession>
<dbReference type="GO" id="GO:0016020">
    <property type="term" value="C:membrane"/>
    <property type="evidence" value="ECO:0007669"/>
    <property type="project" value="InterPro"/>
</dbReference>
<reference evidence="4 5" key="1">
    <citation type="submission" date="2014-09" db="EMBL/GenBank/DDBJ databases">
        <title>Whole Genome Shotgun of Flavobacterium aquatile LMG 4008.</title>
        <authorList>
            <person name="Gale A.N."/>
            <person name="Pipes S.E."/>
            <person name="Newman J.D."/>
        </authorList>
    </citation>
    <scope>NUCLEOTIDE SEQUENCE [LARGE SCALE GENOMIC DNA]</scope>
    <source>
        <strain evidence="4 5">LMG 4008</strain>
    </source>
</reference>
<evidence type="ECO:0000313" key="5">
    <source>
        <dbReference type="Proteomes" id="UP000029554"/>
    </source>
</evidence>
<sequence length="628" mass="71497">MTLVLNRVKNDIDKAQTLNAIADEYKTSNPKLMVEFATKALQLSKKIKFKLAEGNAYLNLGNSNIISGNYPIAIQNFTLAQELFENEINANSKNNLDIKKGLAKAYGSIGIVFSEQSNYAKALKYYLKSVKIYEEINDFEKCAKLYNNIGIVYKSQSSNFKALEYFTKAQLIQDELKDPNVGITLTNIANCYLHEKNFDKALEYYANAKISLDKNPNPRALGEWYNNFGLFFKATNNPAKAIENWNLAIATFSSIEDKFGVADTYIYLGQLYLDQNKLSEALNSANKSLQLAKEINVLEQIVISEKLLSDIYSKQGNSDQALLHYKLFSKANDSLVNETNIRKSVEEEMNFEFEKREVLQKKELEKKEILLKEQSKRNKLQIFFAVLLALLLFGIIFLIYNRMQLKKTLTLQKELAEYEQKALHLQMNPHFVFNCLGSISSFIVQNGTDSAVKYLSKFSKLMRLTLEYSKEALIPIDKEIESLQNYLELEQLRFNQKFDFVINKSRAIEDDTALPPLLLQPFVENAIIHGLIPKAEKGLITVSFSIDGESLICSIEDNGIGFDKSKEIKETLVSVHKSMALDITKKRLEMMEASTAQKANVEIKEIKSEQGEILGTKVILNLPLQYIK</sequence>
<feature type="repeat" description="TPR" evidence="1">
    <location>
        <begin position="143"/>
        <end position="176"/>
    </location>
</feature>
<dbReference type="Pfam" id="PF06580">
    <property type="entry name" value="His_kinase"/>
    <property type="match status" value="1"/>
</dbReference>
<dbReference type="STRING" id="1453498.LG45_07290"/>
<evidence type="ECO:0000256" key="1">
    <source>
        <dbReference type="PROSITE-ProRule" id="PRU00339"/>
    </source>
</evidence>
<dbReference type="SUPFAM" id="SSF48452">
    <property type="entry name" value="TPR-like"/>
    <property type="match status" value="1"/>
</dbReference>
<evidence type="ECO:0000259" key="3">
    <source>
        <dbReference type="Pfam" id="PF06580"/>
    </source>
</evidence>
<dbReference type="InterPro" id="IPR036890">
    <property type="entry name" value="HATPase_C_sf"/>
</dbReference>
<dbReference type="SUPFAM" id="SSF81901">
    <property type="entry name" value="HCP-like"/>
    <property type="match status" value="1"/>
</dbReference>
<dbReference type="eggNOG" id="COG0457">
    <property type="taxonomic scope" value="Bacteria"/>
</dbReference>
<keyword evidence="2" id="KW-0812">Transmembrane</keyword>
<dbReference type="Gene3D" id="1.25.40.10">
    <property type="entry name" value="Tetratricopeptide repeat domain"/>
    <property type="match status" value="3"/>
</dbReference>
<dbReference type="AlphaFoldDB" id="A0A095UZW2"/>
<name>A0A095UZW2_9FLAO</name>
<dbReference type="SUPFAM" id="SSF55874">
    <property type="entry name" value="ATPase domain of HSP90 chaperone/DNA topoisomerase II/histidine kinase"/>
    <property type="match status" value="1"/>
</dbReference>
<feature type="repeat" description="TPR" evidence="1">
    <location>
        <begin position="103"/>
        <end position="136"/>
    </location>
</feature>
<organism evidence="4 5">
    <name type="scientific">Flavobacterium aquatile LMG 4008 = ATCC 11947</name>
    <dbReference type="NCBI Taxonomy" id="1453498"/>
    <lineage>
        <taxon>Bacteria</taxon>
        <taxon>Pseudomonadati</taxon>
        <taxon>Bacteroidota</taxon>
        <taxon>Flavobacteriia</taxon>
        <taxon>Flavobacteriales</taxon>
        <taxon>Flavobacteriaceae</taxon>
        <taxon>Flavobacterium</taxon>
    </lineage>
</organism>